<keyword evidence="5" id="KW-1185">Reference proteome</keyword>
<dbReference type="EMBL" id="AP022560">
    <property type="protein sequence ID" value="BBX04895.1"/>
    <property type="molecule type" value="Genomic_DNA"/>
</dbReference>
<dbReference type="PANTHER" id="PTHR33371">
    <property type="entry name" value="INTERMEMBRANE PHOSPHOLIPID TRANSPORT SYSTEM BINDING PROTEIN MLAD-RELATED"/>
    <property type="match status" value="1"/>
</dbReference>
<evidence type="ECO:0000256" key="1">
    <source>
        <dbReference type="SAM" id="Phobius"/>
    </source>
</evidence>
<name>A0AAD1HHH6_9MYCO</name>
<feature type="domain" description="Mammalian cell entry C-terminal" evidence="3">
    <location>
        <begin position="142"/>
        <end position="357"/>
    </location>
</feature>
<keyword evidence="1" id="KW-0812">Transmembrane</keyword>
<dbReference type="GO" id="GO:0051701">
    <property type="term" value="P:biological process involved in interaction with host"/>
    <property type="evidence" value="ECO:0007669"/>
    <property type="project" value="TreeGrafter"/>
</dbReference>
<dbReference type="KEGG" id="mmor:MMOR_58310"/>
<dbReference type="InterPro" id="IPR003399">
    <property type="entry name" value="Mce/MlaD"/>
</dbReference>
<dbReference type="Pfam" id="PF02470">
    <property type="entry name" value="MlaD"/>
    <property type="match status" value="1"/>
</dbReference>
<dbReference type="NCBIfam" id="TIGR00996">
    <property type="entry name" value="Mtu_fam_mce"/>
    <property type="match status" value="1"/>
</dbReference>
<evidence type="ECO:0000313" key="4">
    <source>
        <dbReference type="EMBL" id="BBX04895.1"/>
    </source>
</evidence>
<reference evidence="4 5" key="1">
    <citation type="journal article" date="2019" name="Emerg. Microbes Infect.">
        <title>Comprehensive subspecies identification of 175 nontuberculous mycobacteria species based on 7547 genomic profiles.</title>
        <authorList>
            <person name="Matsumoto Y."/>
            <person name="Kinjo T."/>
            <person name="Motooka D."/>
            <person name="Nabeya D."/>
            <person name="Jung N."/>
            <person name="Uechi K."/>
            <person name="Horii T."/>
            <person name="Iida T."/>
            <person name="Fujita J."/>
            <person name="Nakamura S."/>
        </authorList>
    </citation>
    <scope>NUCLEOTIDE SEQUENCE [LARGE SCALE GENOMIC DNA]</scope>
    <source>
        <strain evidence="4 5">JCM 6375</strain>
    </source>
</reference>
<dbReference type="InterPro" id="IPR005693">
    <property type="entry name" value="Mce"/>
</dbReference>
<keyword evidence="1" id="KW-1133">Transmembrane helix</keyword>
<dbReference type="PANTHER" id="PTHR33371:SF19">
    <property type="entry name" value="MCE-FAMILY PROTEIN MCE4A"/>
    <property type="match status" value="1"/>
</dbReference>
<dbReference type="Proteomes" id="UP000466681">
    <property type="component" value="Chromosome"/>
</dbReference>
<protein>
    <submittedName>
        <fullName evidence="4">Virulence factor</fullName>
    </submittedName>
</protein>
<sequence>MKRAAWSAATSARPVAAEPGKDFGSRSYVRPLAGLIAVVVAVIVVMVTIALFNGRFIDSVPVTVMADRAGLLMDPGAKVKLHGAQVGTVSAVKETPDGQAELRLAMDPERLKIVPSNVEVEIANTTVFGAKSVDLLPPADPSATPLRAGQVINSRHVTVEANTIFQDLESFLSHIDPVKLNETLGAIATAMSGRGEAFGRSLTDFNQFLGTIEPSLPQLGDEIAMFADVANSYADSAPALLDTLSNATQISTTLIDQESSLDRILFSTIGLADTGQDVIGSNSDALADWQRLLVPTTDLIYEYREALDCSLAGIYDNYVLKPPGPNPGVTDVGALALGIERYRYPGDLPKVAASGPPQCKGQLPLQFNSWPPKVVADIGTNPYKYGNVGPLVNSDLLKEILYGPLDGPPRNSAQMGMPG</sequence>
<dbReference type="AlphaFoldDB" id="A0AAD1HHH6"/>
<evidence type="ECO:0000259" key="3">
    <source>
        <dbReference type="Pfam" id="PF11887"/>
    </source>
</evidence>
<dbReference type="InterPro" id="IPR024516">
    <property type="entry name" value="Mce_C"/>
</dbReference>
<gene>
    <name evidence="4" type="ORF">MMOR_58310</name>
</gene>
<organism evidence="4 5">
    <name type="scientific">Mycolicibacterium moriokaense</name>
    <dbReference type="NCBI Taxonomy" id="39691"/>
    <lineage>
        <taxon>Bacteria</taxon>
        <taxon>Bacillati</taxon>
        <taxon>Actinomycetota</taxon>
        <taxon>Actinomycetes</taxon>
        <taxon>Mycobacteriales</taxon>
        <taxon>Mycobacteriaceae</taxon>
        <taxon>Mycolicibacterium</taxon>
    </lineage>
</organism>
<proteinExistence type="predicted"/>
<evidence type="ECO:0000313" key="5">
    <source>
        <dbReference type="Proteomes" id="UP000466681"/>
    </source>
</evidence>
<dbReference type="GO" id="GO:0005576">
    <property type="term" value="C:extracellular region"/>
    <property type="evidence" value="ECO:0007669"/>
    <property type="project" value="TreeGrafter"/>
</dbReference>
<dbReference type="Pfam" id="PF11887">
    <property type="entry name" value="Mce4_CUP1"/>
    <property type="match status" value="1"/>
</dbReference>
<feature type="domain" description="Mce/MlaD" evidence="2">
    <location>
        <begin position="59"/>
        <end position="138"/>
    </location>
</feature>
<feature type="transmembrane region" description="Helical" evidence="1">
    <location>
        <begin position="33"/>
        <end position="52"/>
    </location>
</feature>
<evidence type="ECO:0000259" key="2">
    <source>
        <dbReference type="Pfam" id="PF02470"/>
    </source>
</evidence>
<dbReference type="InterPro" id="IPR052336">
    <property type="entry name" value="MlaD_Phospholipid_Transporter"/>
</dbReference>
<accession>A0AAD1HHH6</accession>
<keyword evidence="1" id="KW-0472">Membrane</keyword>